<reference evidence="2 3" key="1">
    <citation type="submission" date="2020-06" db="EMBL/GenBank/DDBJ databases">
        <title>Transcriptomic and genomic resources for Thalictrum thalictroides and T. hernandezii: Facilitating candidate gene discovery in an emerging model plant lineage.</title>
        <authorList>
            <person name="Arias T."/>
            <person name="Riano-Pachon D.M."/>
            <person name="Di Stilio V.S."/>
        </authorList>
    </citation>
    <scope>NUCLEOTIDE SEQUENCE [LARGE SCALE GENOMIC DNA]</scope>
    <source>
        <strain evidence="3">cv. WT478/WT964</strain>
        <tissue evidence="2">Leaves</tissue>
    </source>
</reference>
<dbReference type="OrthoDB" id="696485at2759"/>
<proteinExistence type="predicted"/>
<accession>A0A7J6UZ71</accession>
<evidence type="ECO:0000313" key="3">
    <source>
        <dbReference type="Proteomes" id="UP000554482"/>
    </source>
</evidence>
<dbReference type="AlphaFoldDB" id="A0A7J6UZ71"/>
<evidence type="ECO:0000313" key="2">
    <source>
        <dbReference type="EMBL" id="KAF5177947.1"/>
    </source>
</evidence>
<organism evidence="2 3">
    <name type="scientific">Thalictrum thalictroides</name>
    <name type="common">Rue-anemone</name>
    <name type="synonym">Anemone thalictroides</name>
    <dbReference type="NCBI Taxonomy" id="46969"/>
    <lineage>
        <taxon>Eukaryota</taxon>
        <taxon>Viridiplantae</taxon>
        <taxon>Streptophyta</taxon>
        <taxon>Embryophyta</taxon>
        <taxon>Tracheophyta</taxon>
        <taxon>Spermatophyta</taxon>
        <taxon>Magnoliopsida</taxon>
        <taxon>Ranunculales</taxon>
        <taxon>Ranunculaceae</taxon>
        <taxon>Thalictroideae</taxon>
        <taxon>Thalictrum</taxon>
    </lineage>
</organism>
<evidence type="ECO:0000259" key="1">
    <source>
        <dbReference type="Pfam" id="PF13966"/>
    </source>
</evidence>
<gene>
    <name evidence="2" type="ORF">FRX31_032466</name>
</gene>
<sequence length="191" mass="22660">MEVFNRARVQQNVNVQRFPFKVVWGVDIPSKVQFFVWTLVHGRVLTADNLCRKGTVVNPVCRLCESLNESIVHVFLHCSVSLSVWNAMTDPLPAVFLALFTVSLIEEWLLQWPVVTNHEWGSLVWKYLSYATLWTLWKTRNNKTFRNTEIGVERICREIKFTIWYWCSSWKQRKKYKYQDLEDNWSGVIRG</sequence>
<protein>
    <recommendedName>
        <fullName evidence="1">Reverse transcriptase zinc-binding domain-containing protein</fullName>
    </recommendedName>
</protein>
<dbReference type="Proteomes" id="UP000554482">
    <property type="component" value="Unassembled WGS sequence"/>
</dbReference>
<keyword evidence="3" id="KW-1185">Reference proteome</keyword>
<feature type="domain" description="Reverse transcriptase zinc-binding" evidence="1">
    <location>
        <begin position="15"/>
        <end position="85"/>
    </location>
</feature>
<dbReference type="Pfam" id="PF13966">
    <property type="entry name" value="zf-RVT"/>
    <property type="match status" value="1"/>
</dbReference>
<dbReference type="InterPro" id="IPR026960">
    <property type="entry name" value="RVT-Znf"/>
</dbReference>
<name>A0A7J6UZ71_THATH</name>
<comment type="caution">
    <text evidence="2">The sequence shown here is derived from an EMBL/GenBank/DDBJ whole genome shotgun (WGS) entry which is preliminary data.</text>
</comment>
<dbReference type="EMBL" id="JABWDY010040685">
    <property type="protein sequence ID" value="KAF5177947.1"/>
    <property type="molecule type" value="Genomic_DNA"/>
</dbReference>